<evidence type="ECO:0000256" key="1">
    <source>
        <dbReference type="ARBA" id="ARBA00007692"/>
    </source>
</evidence>
<dbReference type="Pfam" id="PF02536">
    <property type="entry name" value="mTERF"/>
    <property type="match status" value="2"/>
</dbReference>
<keyword evidence="5" id="KW-1185">Reference proteome</keyword>
<reference evidence="4 5" key="1">
    <citation type="journal article" date="2022" name="Nat. Genet.">
        <title>Improved pea reference genome and pan-genome highlight genomic features and evolutionary characteristics.</title>
        <authorList>
            <person name="Yang T."/>
            <person name="Liu R."/>
            <person name="Luo Y."/>
            <person name="Hu S."/>
            <person name="Wang D."/>
            <person name="Wang C."/>
            <person name="Pandey M.K."/>
            <person name="Ge S."/>
            <person name="Xu Q."/>
            <person name="Li N."/>
            <person name="Li G."/>
            <person name="Huang Y."/>
            <person name="Saxena R.K."/>
            <person name="Ji Y."/>
            <person name="Li M."/>
            <person name="Yan X."/>
            <person name="He Y."/>
            <person name="Liu Y."/>
            <person name="Wang X."/>
            <person name="Xiang C."/>
            <person name="Varshney R.K."/>
            <person name="Ding H."/>
            <person name="Gao S."/>
            <person name="Zong X."/>
        </authorList>
    </citation>
    <scope>NUCLEOTIDE SEQUENCE [LARGE SCALE GENOMIC DNA]</scope>
    <source>
        <strain evidence="4 5">cv. Zhongwan 6</strain>
    </source>
</reference>
<dbReference type="AlphaFoldDB" id="A0A9D4X8U7"/>
<dbReference type="OrthoDB" id="637682at2759"/>
<keyword evidence="3" id="KW-0809">Transit peptide</keyword>
<organism evidence="4 5">
    <name type="scientific">Pisum sativum</name>
    <name type="common">Garden pea</name>
    <name type="synonym">Lathyrus oleraceus</name>
    <dbReference type="NCBI Taxonomy" id="3888"/>
    <lineage>
        <taxon>Eukaryota</taxon>
        <taxon>Viridiplantae</taxon>
        <taxon>Streptophyta</taxon>
        <taxon>Embryophyta</taxon>
        <taxon>Tracheophyta</taxon>
        <taxon>Spermatophyta</taxon>
        <taxon>Magnoliopsida</taxon>
        <taxon>eudicotyledons</taxon>
        <taxon>Gunneridae</taxon>
        <taxon>Pentapetalae</taxon>
        <taxon>rosids</taxon>
        <taxon>fabids</taxon>
        <taxon>Fabales</taxon>
        <taxon>Fabaceae</taxon>
        <taxon>Papilionoideae</taxon>
        <taxon>50 kb inversion clade</taxon>
        <taxon>NPAAA clade</taxon>
        <taxon>Hologalegina</taxon>
        <taxon>IRL clade</taxon>
        <taxon>Fabeae</taxon>
        <taxon>Lathyrus</taxon>
    </lineage>
</organism>
<dbReference type="Proteomes" id="UP001058974">
    <property type="component" value="Chromosome 4"/>
</dbReference>
<dbReference type="InterPro" id="IPR003690">
    <property type="entry name" value="MTERF"/>
</dbReference>
<sequence>MFHSHHLRALVYLNHLSSTPKCCYLLHSVNPFSAATTTTTITSDSDQKSFTLSYLTNNCGLSPQDALKASKRLRFSFSTPEKPNSVIAFFKTHGFSNHHIQSIILKNPELILSNPIKTILPKFQFLASKGASPSDIVAAVTRSSRFLRVSLEKHIIPAFEMVRGFCPSDQKAISSIIICPASISDIRMKPNVQFLLDIGVNSSSIYHLLSTRPSVICSTDLREVVEEIKGLGFQPSKYNFCVALLAKRGITKSQWDAKVDVLMKWGWSQDEILLAFKRNPKIMLRSKDKLDAVMSFWIKQLGWDPSLLLAAPDLFGFSLEKRLIPRASVVRYLLSKGLMKKSASLYTPFNLSDELFMKKYVNCYEEEASRLLRLYQGKDASI</sequence>
<evidence type="ECO:0000313" key="4">
    <source>
        <dbReference type="EMBL" id="KAI5415797.1"/>
    </source>
</evidence>
<evidence type="ECO:0000256" key="3">
    <source>
        <dbReference type="ARBA" id="ARBA00022946"/>
    </source>
</evidence>
<name>A0A9D4X8U7_PEA</name>
<protein>
    <recommendedName>
        <fullName evidence="6">mTERF protein</fullName>
    </recommendedName>
</protein>
<dbReference type="PANTHER" id="PTHR13068:SF172">
    <property type="entry name" value="TRANSCRIPTION TERMINATION FACTOR FAMILY PROTEIN"/>
    <property type="match status" value="1"/>
</dbReference>
<dbReference type="FunFam" id="1.25.70.10:FF:000001">
    <property type="entry name" value="Mitochondrial transcription termination factor-like"/>
    <property type="match status" value="1"/>
</dbReference>
<dbReference type="Gramene" id="PSAT_LOCUS18284_t1">
    <property type="protein sequence ID" value="CAL5198859.1"/>
    <property type="gene ID" value="PSAT_LOCUS18284"/>
</dbReference>
<evidence type="ECO:0000313" key="5">
    <source>
        <dbReference type="Proteomes" id="UP001058974"/>
    </source>
</evidence>
<dbReference type="SMART" id="SM00733">
    <property type="entry name" value="Mterf"/>
    <property type="match status" value="6"/>
</dbReference>
<dbReference type="PANTHER" id="PTHR13068">
    <property type="entry name" value="CGI-12 PROTEIN-RELATED"/>
    <property type="match status" value="1"/>
</dbReference>
<dbReference type="InterPro" id="IPR038538">
    <property type="entry name" value="MTERF_sf"/>
</dbReference>
<dbReference type="Gramene" id="Psat04G0100500-T1">
    <property type="protein sequence ID" value="KAI5415797.1"/>
    <property type="gene ID" value="KIW84_041005"/>
</dbReference>
<gene>
    <name evidence="4" type="ORF">KIW84_041005</name>
</gene>
<accession>A0A9D4X8U7</accession>
<comment type="similarity">
    <text evidence="1">Belongs to the mTERF family.</text>
</comment>
<keyword evidence="2" id="KW-0806">Transcription termination</keyword>
<evidence type="ECO:0008006" key="6">
    <source>
        <dbReference type="Google" id="ProtNLM"/>
    </source>
</evidence>
<evidence type="ECO:0000256" key="2">
    <source>
        <dbReference type="ARBA" id="ARBA00022472"/>
    </source>
</evidence>
<dbReference type="GO" id="GO:0003676">
    <property type="term" value="F:nucleic acid binding"/>
    <property type="evidence" value="ECO:0007669"/>
    <property type="project" value="InterPro"/>
</dbReference>
<dbReference type="Gramene" id="Psat0s2604g0120.1">
    <property type="protein sequence ID" value="Psat0s2604g0120.1.cds1"/>
    <property type="gene ID" value="Psat0s2604g0120"/>
</dbReference>
<dbReference type="GO" id="GO:0006353">
    <property type="term" value="P:DNA-templated transcription termination"/>
    <property type="evidence" value="ECO:0007669"/>
    <property type="project" value="UniProtKB-KW"/>
</dbReference>
<proteinExistence type="inferred from homology"/>
<keyword evidence="2" id="KW-0805">Transcription regulation</keyword>
<dbReference type="Gene3D" id="1.25.70.10">
    <property type="entry name" value="Transcription termination factor 3, mitochondrial"/>
    <property type="match status" value="2"/>
</dbReference>
<dbReference type="EMBL" id="JAMSHJ010000004">
    <property type="protein sequence ID" value="KAI5415797.1"/>
    <property type="molecule type" value="Genomic_DNA"/>
</dbReference>
<comment type="caution">
    <text evidence="4">The sequence shown here is derived from an EMBL/GenBank/DDBJ whole genome shotgun (WGS) entry which is preliminary data.</text>
</comment>
<keyword evidence="2" id="KW-0804">Transcription</keyword>